<keyword evidence="4" id="KW-1185">Reference proteome</keyword>
<name>A0ABU6SLR2_9FABA</name>
<dbReference type="CDD" id="cd00167">
    <property type="entry name" value="SANT"/>
    <property type="match status" value="1"/>
</dbReference>
<feature type="domain" description="Myb-like" evidence="1">
    <location>
        <begin position="64"/>
        <end position="108"/>
    </location>
</feature>
<sequence length="154" mass="17426">MQGTNDKNNGNSFSFPPYMNVDHHQHQAAAPAVTTTHEPLISQSQQTEFMFSHPNNNCLAADDWTLKEHELFMKGLSKYEIGDWNKIASHYLNNKTPQQVQSYANNFFYNSFGRRRNSSPSIYSPSSSTASFRTYSSGTITIVMSQLRNADAFS</sequence>
<accession>A0ABU6SLR2</accession>
<dbReference type="PANTHER" id="PTHR44042">
    <property type="entry name" value="DUPLICATED HOMEODOMAIN-LIKE SUPERFAMILY PROTEIN-RELATED"/>
    <property type="match status" value="1"/>
</dbReference>
<proteinExistence type="predicted"/>
<protein>
    <submittedName>
        <fullName evidence="3">Uncharacterized protein</fullName>
    </submittedName>
</protein>
<dbReference type="PANTHER" id="PTHR44042:SF54">
    <property type="entry name" value="MYB-LIKE DNA-BINDING DOMAIN, SHAQKYF CLASS PROTEIN"/>
    <property type="match status" value="1"/>
</dbReference>
<organism evidence="3 4">
    <name type="scientific">Stylosanthes scabra</name>
    <dbReference type="NCBI Taxonomy" id="79078"/>
    <lineage>
        <taxon>Eukaryota</taxon>
        <taxon>Viridiplantae</taxon>
        <taxon>Streptophyta</taxon>
        <taxon>Embryophyta</taxon>
        <taxon>Tracheophyta</taxon>
        <taxon>Spermatophyta</taxon>
        <taxon>Magnoliopsida</taxon>
        <taxon>eudicotyledons</taxon>
        <taxon>Gunneridae</taxon>
        <taxon>Pentapetalae</taxon>
        <taxon>rosids</taxon>
        <taxon>fabids</taxon>
        <taxon>Fabales</taxon>
        <taxon>Fabaceae</taxon>
        <taxon>Papilionoideae</taxon>
        <taxon>50 kb inversion clade</taxon>
        <taxon>dalbergioids sensu lato</taxon>
        <taxon>Dalbergieae</taxon>
        <taxon>Pterocarpus clade</taxon>
        <taxon>Stylosanthes</taxon>
    </lineage>
</organism>
<dbReference type="InterPro" id="IPR001005">
    <property type="entry name" value="SANT/Myb"/>
</dbReference>
<dbReference type="SUPFAM" id="SSF46689">
    <property type="entry name" value="Homeodomain-like"/>
    <property type="match status" value="1"/>
</dbReference>
<dbReference type="Gene3D" id="1.10.10.60">
    <property type="entry name" value="Homeodomain-like"/>
    <property type="match status" value="1"/>
</dbReference>
<comment type="caution">
    <text evidence="3">The sequence shown here is derived from an EMBL/GenBank/DDBJ whole genome shotgun (WGS) entry which is preliminary data.</text>
</comment>
<dbReference type="InterPro" id="IPR017884">
    <property type="entry name" value="SANT_dom"/>
</dbReference>
<dbReference type="EMBL" id="JASCZI010061047">
    <property type="protein sequence ID" value="MED6137391.1"/>
    <property type="molecule type" value="Genomic_DNA"/>
</dbReference>
<evidence type="ECO:0000259" key="2">
    <source>
        <dbReference type="PROSITE" id="PS51293"/>
    </source>
</evidence>
<dbReference type="InterPro" id="IPR009057">
    <property type="entry name" value="Homeodomain-like_sf"/>
</dbReference>
<evidence type="ECO:0000313" key="3">
    <source>
        <dbReference type="EMBL" id="MED6137391.1"/>
    </source>
</evidence>
<dbReference type="SMART" id="SM00717">
    <property type="entry name" value="SANT"/>
    <property type="match status" value="1"/>
</dbReference>
<feature type="domain" description="SANT" evidence="2">
    <location>
        <begin position="59"/>
        <end position="112"/>
    </location>
</feature>
<evidence type="ECO:0000259" key="1">
    <source>
        <dbReference type="PROSITE" id="PS50090"/>
    </source>
</evidence>
<gene>
    <name evidence="3" type="ORF">PIB30_064617</name>
</gene>
<dbReference type="PROSITE" id="PS50090">
    <property type="entry name" value="MYB_LIKE"/>
    <property type="match status" value="1"/>
</dbReference>
<dbReference type="Proteomes" id="UP001341840">
    <property type="component" value="Unassembled WGS sequence"/>
</dbReference>
<reference evidence="3 4" key="1">
    <citation type="journal article" date="2023" name="Plants (Basel)">
        <title>Bridging the Gap: Combining Genomics and Transcriptomics Approaches to Understand Stylosanthes scabra, an Orphan Legume from the Brazilian Caatinga.</title>
        <authorList>
            <person name="Ferreira-Neto J.R.C."/>
            <person name="da Silva M.D."/>
            <person name="Binneck E."/>
            <person name="de Melo N.F."/>
            <person name="da Silva R.H."/>
            <person name="de Melo A.L.T.M."/>
            <person name="Pandolfi V."/>
            <person name="Bustamante F.O."/>
            <person name="Brasileiro-Vidal A.C."/>
            <person name="Benko-Iseppon A.M."/>
        </authorList>
    </citation>
    <scope>NUCLEOTIDE SEQUENCE [LARGE SCALE GENOMIC DNA]</scope>
    <source>
        <tissue evidence="3">Leaves</tissue>
    </source>
</reference>
<evidence type="ECO:0000313" key="4">
    <source>
        <dbReference type="Proteomes" id="UP001341840"/>
    </source>
</evidence>
<dbReference type="PROSITE" id="PS51293">
    <property type="entry name" value="SANT"/>
    <property type="match status" value="1"/>
</dbReference>
<dbReference type="Pfam" id="PF00249">
    <property type="entry name" value="Myb_DNA-binding"/>
    <property type="match status" value="1"/>
</dbReference>